<feature type="domain" description="Heterokaryon incompatibility" evidence="2">
    <location>
        <begin position="178"/>
        <end position="290"/>
    </location>
</feature>
<sequence>MELNHLLCSCCSHFIAKLPKVLPHERIRHHSSFQALKSSAEDGCPICARLLDGFFYDKDLDDFGTENEESFELKWKRDVFSKASITGLFYVYFNKRYLSLTSTTQIEHNYHEDCTSVIACQELASHWFQECLQNHQKCHKPSSKEPHPTRLLSVGSKGAPKLRLHVNDANSLQAEQSYATLSHCWSSKKIKKLLDDDLISMIKGISVDELPKTFQDAIELTRRLEIQFLWIDSLCIIQDSTEDWEQESARMESVYKNAVCNIAATAAENGEKGCFVKRNPALAKACRMRINTSDFEGVYELELKNDEGKDVKAFEQYPTGIPWEDQYLGLVSRFSNLPFPEEVYGVDRILQKEKSEDKADSLFRGVGLWNDLVDNYTNRSITKNQISPLLSLDWLRSPLVQKFGPEADYLAGLWSRFLPIQLVWTVGFVNDSTAEKAKGYCAPSWSWASLNWRVEYRNEFSQDRRYMIQILEAVTELVTTNPMGQVSGGYICLRGWLQRITLHRAEIVSRYHYFPFGMRLYLDTPDEFTSELIECFCLPIHSQTVYQKDVWGLLLQPTKNIKNQRMEYRRVGAFEVSEYEKDFGYFNRATYPVTSEYPTDGRNSAPVSENLSEMGTDGNLDESILAKQAADARELRERESEEERENGTNAIDRKTGWVESIITII</sequence>
<gene>
    <name evidence="3" type="ORF">HYALB_00006929</name>
</gene>
<dbReference type="PANTHER" id="PTHR33112:SF10">
    <property type="entry name" value="TOL"/>
    <property type="match status" value="1"/>
</dbReference>
<dbReference type="Proteomes" id="UP000701801">
    <property type="component" value="Unassembled WGS sequence"/>
</dbReference>
<feature type="compositionally biased region" description="Basic and acidic residues" evidence="1">
    <location>
        <begin position="630"/>
        <end position="641"/>
    </location>
</feature>
<proteinExistence type="predicted"/>
<feature type="compositionally biased region" description="Polar residues" evidence="1">
    <location>
        <begin position="597"/>
        <end position="613"/>
    </location>
</feature>
<evidence type="ECO:0000313" key="4">
    <source>
        <dbReference type="Proteomes" id="UP000701801"/>
    </source>
</evidence>
<organism evidence="3 4">
    <name type="scientific">Hymenoscyphus albidus</name>
    <dbReference type="NCBI Taxonomy" id="595503"/>
    <lineage>
        <taxon>Eukaryota</taxon>
        <taxon>Fungi</taxon>
        <taxon>Dikarya</taxon>
        <taxon>Ascomycota</taxon>
        <taxon>Pezizomycotina</taxon>
        <taxon>Leotiomycetes</taxon>
        <taxon>Helotiales</taxon>
        <taxon>Helotiaceae</taxon>
        <taxon>Hymenoscyphus</taxon>
    </lineage>
</organism>
<name>A0A9N9LFG7_9HELO</name>
<dbReference type="Pfam" id="PF06985">
    <property type="entry name" value="HET"/>
    <property type="match status" value="1"/>
</dbReference>
<dbReference type="InterPro" id="IPR010730">
    <property type="entry name" value="HET"/>
</dbReference>
<reference evidence="3" key="1">
    <citation type="submission" date="2021-07" db="EMBL/GenBank/DDBJ databases">
        <authorList>
            <person name="Durling M."/>
        </authorList>
    </citation>
    <scope>NUCLEOTIDE SEQUENCE</scope>
</reference>
<comment type="caution">
    <text evidence="3">The sequence shown here is derived from an EMBL/GenBank/DDBJ whole genome shotgun (WGS) entry which is preliminary data.</text>
</comment>
<dbReference type="PANTHER" id="PTHR33112">
    <property type="entry name" value="DOMAIN PROTEIN, PUTATIVE-RELATED"/>
    <property type="match status" value="1"/>
</dbReference>
<accession>A0A9N9LFG7</accession>
<evidence type="ECO:0000313" key="3">
    <source>
        <dbReference type="EMBL" id="CAG8971379.1"/>
    </source>
</evidence>
<evidence type="ECO:0000256" key="1">
    <source>
        <dbReference type="SAM" id="MobiDB-lite"/>
    </source>
</evidence>
<keyword evidence="4" id="KW-1185">Reference proteome</keyword>
<dbReference type="EMBL" id="CAJVRM010000018">
    <property type="protein sequence ID" value="CAG8971379.1"/>
    <property type="molecule type" value="Genomic_DNA"/>
</dbReference>
<dbReference type="AlphaFoldDB" id="A0A9N9LFG7"/>
<dbReference type="OrthoDB" id="5362512at2759"/>
<protein>
    <recommendedName>
        <fullName evidence="2">Heterokaryon incompatibility domain-containing protein</fullName>
    </recommendedName>
</protein>
<feature type="region of interest" description="Disordered" evidence="1">
    <location>
        <begin position="597"/>
        <end position="651"/>
    </location>
</feature>
<evidence type="ECO:0000259" key="2">
    <source>
        <dbReference type="Pfam" id="PF06985"/>
    </source>
</evidence>